<keyword evidence="4" id="KW-0732">Signal</keyword>
<dbReference type="Pfam" id="PF05567">
    <property type="entry name" value="T4P_PilY1"/>
    <property type="match status" value="1"/>
</dbReference>
<dbReference type="Gene3D" id="3.40.50.410">
    <property type="entry name" value="von Willebrand factor, type A domain"/>
    <property type="match status" value="1"/>
</dbReference>
<evidence type="ECO:0000256" key="4">
    <source>
        <dbReference type="SAM" id="SignalP"/>
    </source>
</evidence>
<feature type="region of interest" description="Disordered" evidence="3">
    <location>
        <begin position="301"/>
        <end position="331"/>
    </location>
</feature>
<keyword evidence="2" id="KW-0106">Calcium</keyword>
<keyword evidence="7" id="KW-1185">Reference proteome</keyword>
<dbReference type="InterPro" id="IPR036465">
    <property type="entry name" value="vWFA_dom_sf"/>
</dbReference>
<reference evidence="6 7" key="1">
    <citation type="submission" date="2018-01" db="EMBL/GenBank/DDBJ databases">
        <title>The draft genome sequence of Halioglobus lutimaris HF004.</title>
        <authorList>
            <person name="Du Z.-J."/>
            <person name="Shi M.-J."/>
        </authorList>
    </citation>
    <scope>NUCLEOTIDE SEQUENCE [LARGE SCALE GENOMIC DNA]</scope>
    <source>
        <strain evidence="6 7">HF004</strain>
    </source>
</reference>
<accession>A0A2N5WZA2</accession>
<dbReference type="Proteomes" id="UP000235005">
    <property type="component" value="Unassembled WGS sequence"/>
</dbReference>
<evidence type="ECO:0000256" key="1">
    <source>
        <dbReference type="ARBA" id="ARBA00022723"/>
    </source>
</evidence>
<keyword evidence="1" id="KW-0479">Metal-binding</keyword>
<feature type="compositionally biased region" description="Polar residues" evidence="3">
    <location>
        <begin position="302"/>
        <end position="312"/>
    </location>
</feature>
<name>A0A2N5WZA2_9GAMM</name>
<feature type="signal peptide" evidence="4">
    <location>
        <begin position="1"/>
        <end position="29"/>
    </location>
</feature>
<proteinExistence type="predicted"/>
<organism evidence="6 7">
    <name type="scientific">Pseudohalioglobus lutimaris</name>
    <dbReference type="NCBI Taxonomy" id="1737061"/>
    <lineage>
        <taxon>Bacteria</taxon>
        <taxon>Pseudomonadati</taxon>
        <taxon>Pseudomonadota</taxon>
        <taxon>Gammaproteobacteria</taxon>
        <taxon>Cellvibrionales</taxon>
        <taxon>Halieaceae</taxon>
        <taxon>Pseudohalioglobus</taxon>
    </lineage>
</organism>
<evidence type="ECO:0000259" key="5">
    <source>
        <dbReference type="Pfam" id="PF05567"/>
    </source>
</evidence>
<feature type="domain" description="PilY1 beta-propeller" evidence="5">
    <location>
        <begin position="808"/>
        <end position="1040"/>
    </location>
</feature>
<feature type="chain" id="PRO_5014834043" description="PilY1 beta-propeller domain-containing protein" evidence="4">
    <location>
        <begin position="30"/>
        <end position="1304"/>
    </location>
</feature>
<evidence type="ECO:0000313" key="6">
    <source>
        <dbReference type="EMBL" id="PLW67549.1"/>
    </source>
</evidence>
<evidence type="ECO:0000313" key="7">
    <source>
        <dbReference type="Proteomes" id="UP000235005"/>
    </source>
</evidence>
<dbReference type="EMBL" id="PKUS01000028">
    <property type="protein sequence ID" value="PLW67549.1"/>
    <property type="molecule type" value="Genomic_DNA"/>
</dbReference>
<sequence length="1304" mass="140035">MVNRVFSAFTGATIAASLLLATAAGPVSADDTEIYQAEYNAATGSRPKVLIVFDDSGSMRGEIDQQRPPYDPNATYNSSVSANRIYWSTDGSVPGTGSNNYFAATQNRCASSYDSLDDAGRFTPERARRWVNSSIQQGQCTTACPTGTTYRNPAGPNNAGCYLEVTTTAPAAKLVRVQNDGSNNSCPNSLIYVDPPGGNNDGCYEWQTSAAPLTGWIYRQNDSGNNCPSGLSRLIVDPPGSNNRYDACFEEVTDPELAETTEWQYSGPQVETCEADTTIPGSWSGLSSNARTPPHVECLDDVNNTNPDNGSGQADGFPQANATDGNEYDTSVDNNVDWGNTAYTFYTSHYMDWWHDDSLVQARSKIDIAADVITTIIDTNTSIDFGLLEFNRSQGGRVTQRIIQDMTANDRTNLMNLVDGLEPAGVTPLCESTYEAYLYLAGENPKYSGQASWNTTSNGWRHDEAPVDTAAISGGSYVSPNSDCAYTYVIIMTDGLPNDDTDANDEIETLTGTTCGNYDSEDGFIKNCMPDLAEYMATNDLDGDTTNGDQFGITYTIGFDTDQQLLQDTADKGKGEYYTAENAAELTEAFQGALVSILSRDTTFTSPAVAVDTFTRTQSRDEVFYAMFKPGESVDWVGNIKKLKLDIDNGTATLVDANGNAAVDTDTGDIKSTAVTFWGTGQDGGTVEEGGVGALLAARNPSGRSLYIDTGVNGALEALNTTNIDAAAMGAVSNAALYNIFGASTSAAFTQQIRWAQGYDAYNREGDANTDNTNNPRSWILGDILHSQPLVLNYGATGGVYTVANPDLRIIVGSNSGFVHMFKSLDGQESWAFFPKELASILPLRRRDAVSSDHVYGMDLTPVAYTYDANADGTIVAADGDKAWAYFGMRRGGSSYYALDVTNPNTPSFMWRIGPDVSGFGELGQSWSEPKVTRIPGYVDGNGVSKPVLIFGAGYDTNKDSSGVGSADSQGRGVFIVDAQTGALIWSVTPGANSANNMSETGLLNSVPGDVTVLDSNGDELTDRIYFGDTGGNLWRIDLPGNTLPTSTQDTWFISKLGDFNGGTAPTDRRFFNAPDVVRVRFDGEAVDAVVIGSGDRTNPNATDVDNSLYMVRDRGTVPYSTDVPTTTECSDPDFFDFRCGQPYSDSDLYNITDNVLTNGTDTEKAAAKEALRLANGWRLDLANAGEKSLAKTLTINGRIFATTFTPSTLLNDINVCEPQAGTGLLYVIDLYEGDRSTINLGGIIPDTPSVHFGDDGQIRVLLPPGTPATSVNQPGEVDCSGGVCDVNEFLRAPYGNYWFQEDY</sequence>
<dbReference type="SUPFAM" id="SSF53300">
    <property type="entry name" value="vWA-like"/>
    <property type="match status" value="1"/>
</dbReference>
<protein>
    <recommendedName>
        <fullName evidence="5">PilY1 beta-propeller domain-containing protein</fullName>
    </recommendedName>
</protein>
<evidence type="ECO:0000256" key="2">
    <source>
        <dbReference type="ARBA" id="ARBA00022837"/>
    </source>
</evidence>
<evidence type="ECO:0000256" key="3">
    <source>
        <dbReference type="SAM" id="MobiDB-lite"/>
    </source>
</evidence>
<dbReference type="InterPro" id="IPR008707">
    <property type="entry name" value="B-propeller_PilY1"/>
</dbReference>
<comment type="caution">
    <text evidence="6">The sequence shown here is derived from an EMBL/GenBank/DDBJ whole genome shotgun (WGS) entry which is preliminary data.</text>
</comment>
<dbReference type="GO" id="GO:0046872">
    <property type="term" value="F:metal ion binding"/>
    <property type="evidence" value="ECO:0007669"/>
    <property type="project" value="UniProtKB-KW"/>
</dbReference>
<feature type="compositionally biased region" description="Polar residues" evidence="3">
    <location>
        <begin position="320"/>
        <end position="331"/>
    </location>
</feature>
<gene>
    <name evidence="6" type="ORF">C0039_16720</name>
</gene>